<accession>I5C9T3</accession>
<dbReference type="STRING" id="1189621.A3SI_02476"/>
<dbReference type="NCBIfam" id="TIGR04131">
    <property type="entry name" value="Bac_Flav_CTERM"/>
    <property type="match status" value="1"/>
</dbReference>
<evidence type="ECO:0000313" key="1">
    <source>
        <dbReference type="EMBL" id="EIM78585.1"/>
    </source>
</evidence>
<dbReference type="EMBL" id="AJYA01000003">
    <property type="protein sequence ID" value="EIM78585.1"/>
    <property type="molecule type" value="Genomic_DNA"/>
</dbReference>
<protein>
    <submittedName>
        <fullName evidence="1">Cadherin</fullName>
    </submittedName>
</protein>
<dbReference type="InterPro" id="IPR026341">
    <property type="entry name" value="T9SS_type_B"/>
</dbReference>
<dbReference type="Pfam" id="PF13585">
    <property type="entry name" value="CHU_C"/>
    <property type="match status" value="1"/>
</dbReference>
<evidence type="ECO:0000313" key="2">
    <source>
        <dbReference type="Proteomes" id="UP000005551"/>
    </source>
</evidence>
<name>I5C9T3_9BACT</name>
<organism evidence="1 2">
    <name type="scientific">Nitritalea halalkaliphila LW7</name>
    <dbReference type="NCBI Taxonomy" id="1189621"/>
    <lineage>
        <taxon>Bacteria</taxon>
        <taxon>Pseudomonadati</taxon>
        <taxon>Bacteroidota</taxon>
        <taxon>Cytophagia</taxon>
        <taxon>Cytophagales</taxon>
        <taxon>Cyclobacteriaceae</taxon>
        <taxon>Nitritalea</taxon>
    </lineage>
</organism>
<dbReference type="AlphaFoldDB" id="I5C9T3"/>
<gene>
    <name evidence="1" type="ORF">A3SI_02476</name>
</gene>
<proteinExistence type="predicted"/>
<keyword evidence="2" id="KW-1185">Reference proteome</keyword>
<reference evidence="1 2" key="1">
    <citation type="submission" date="2012-05" db="EMBL/GenBank/DDBJ databases">
        <title>Genome sequence of Nitritalea halalkaliphila LW7.</title>
        <authorList>
            <person name="Jangir P.K."/>
            <person name="Singh A."/>
            <person name="Shivaji S."/>
            <person name="Sharma R."/>
        </authorList>
    </citation>
    <scope>NUCLEOTIDE SEQUENCE [LARGE SCALE GENOMIC DNA]</scope>
    <source>
        <strain evidence="1 2">LW7</strain>
    </source>
</reference>
<dbReference type="Proteomes" id="UP000005551">
    <property type="component" value="Unassembled WGS sequence"/>
</dbReference>
<sequence>MSNASFTAGASLQLVGSISVDDPSDNVHVLSLVEGVLDNRLFALQGQQLFWNSAEPFPGQDRFEVRIQVLDRDGNTLTEDFTITRNRIALADMEIFNTFTPNGDGVNDTWGVRDLRFYEEVVVQVFDNSGRRLFLSRDPNSFWDGTWDGRTLPVGTYYYVIRVGETGETRKGFITLLKQ</sequence>
<comment type="caution">
    <text evidence="1">The sequence shown here is derived from an EMBL/GenBank/DDBJ whole genome shotgun (WGS) entry which is preliminary data.</text>
</comment>